<protein>
    <submittedName>
        <fullName evidence="1">Uncharacterized protein</fullName>
    </submittedName>
</protein>
<keyword evidence="2" id="KW-1185">Reference proteome</keyword>
<reference evidence="1 2" key="1">
    <citation type="journal article" date="2018" name="Front. Plant Sci.">
        <title>Red Clover (Trifolium pratense) and Zigzag Clover (T. medium) - A Picture of Genomic Similarities and Differences.</title>
        <authorList>
            <person name="Dluhosova J."/>
            <person name="Istvanek J."/>
            <person name="Nedelnik J."/>
            <person name="Repkova J."/>
        </authorList>
    </citation>
    <scope>NUCLEOTIDE SEQUENCE [LARGE SCALE GENOMIC DNA]</scope>
    <source>
        <strain evidence="2">cv. 10/8</strain>
        <tissue evidence="1">Leaf</tissue>
    </source>
</reference>
<comment type="caution">
    <text evidence="1">The sequence shown here is derived from an EMBL/GenBank/DDBJ whole genome shotgun (WGS) entry which is preliminary data.</text>
</comment>
<organism evidence="1 2">
    <name type="scientific">Trifolium medium</name>
    <dbReference type="NCBI Taxonomy" id="97028"/>
    <lineage>
        <taxon>Eukaryota</taxon>
        <taxon>Viridiplantae</taxon>
        <taxon>Streptophyta</taxon>
        <taxon>Embryophyta</taxon>
        <taxon>Tracheophyta</taxon>
        <taxon>Spermatophyta</taxon>
        <taxon>Magnoliopsida</taxon>
        <taxon>eudicotyledons</taxon>
        <taxon>Gunneridae</taxon>
        <taxon>Pentapetalae</taxon>
        <taxon>rosids</taxon>
        <taxon>fabids</taxon>
        <taxon>Fabales</taxon>
        <taxon>Fabaceae</taxon>
        <taxon>Papilionoideae</taxon>
        <taxon>50 kb inversion clade</taxon>
        <taxon>NPAAA clade</taxon>
        <taxon>Hologalegina</taxon>
        <taxon>IRL clade</taxon>
        <taxon>Trifolieae</taxon>
        <taxon>Trifolium</taxon>
    </lineage>
</organism>
<sequence length="102" mass="11415">RGRSLKPRRNRCLHDFSRERASVIFLVTAMWRTARRTVVAWGCRAVMPVISPTSARGPVEAVPEQNACCEHLGVEEEFSTSIEFVEESVISFSSSVCSLSKQ</sequence>
<dbReference type="Proteomes" id="UP000265520">
    <property type="component" value="Unassembled WGS sequence"/>
</dbReference>
<dbReference type="EMBL" id="LXQA010171662">
    <property type="protein sequence ID" value="MCI29314.1"/>
    <property type="molecule type" value="Genomic_DNA"/>
</dbReference>
<proteinExistence type="predicted"/>
<name>A0A392QZK7_9FABA</name>
<evidence type="ECO:0000313" key="1">
    <source>
        <dbReference type="EMBL" id="MCI29314.1"/>
    </source>
</evidence>
<accession>A0A392QZK7</accession>
<evidence type="ECO:0000313" key="2">
    <source>
        <dbReference type="Proteomes" id="UP000265520"/>
    </source>
</evidence>
<dbReference type="AlphaFoldDB" id="A0A392QZK7"/>
<feature type="non-terminal residue" evidence="1">
    <location>
        <position position="1"/>
    </location>
</feature>